<gene>
    <name evidence="10" type="ORF">H310_07905</name>
</gene>
<keyword evidence="3" id="KW-1015">Disulfide bond</keyword>
<proteinExistence type="predicted"/>
<name>A0A024U0E0_9STRA</name>
<keyword evidence="7" id="KW-0732">Signal</keyword>
<dbReference type="GO" id="GO:0005886">
    <property type="term" value="C:plasma membrane"/>
    <property type="evidence" value="ECO:0007669"/>
    <property type="project" value="TreeGrafter"/>
</dbReference>
<dbReference type="PANTHER" id="PTHR31361">
    <property type="entry name" value="BETA-GLUCAN SYNTHESIS-ASSOCIATED PROTEIN KRE6-RELATED"/>
    <property type="match status" value="1"/>
</dbReference>
<evidence type="ECO:0000256" key="5">
    <source>
        <dbReference type="ARBA" id="ARBA00023316"/>
    </source>
</evidence>
<evidence type="ECO:0000259" key="8">
    <source>
        <dbReference type="PROSITE" id="PS00022"/>
    </source>
</evidence>
<protein>
    <recommendedName>
        <fullName evidence="8 9">EGF-like domain-containing protein</fullName>
    </recommendedName>
</protein>
<feature type="signal peptide" evidence="7">
    <location>
        <begin position="1"/>
        <end position="20"/>
    </location>
</feature>
<dbReference type="GeneID" id="20084955"/>
<feature type="chain" id="PRO_5001534824" description="EGF-like domain-containing protein" evidence="7">
    <location>
        <begin position="21"/>
        <end position="738"/>
    </location>
</feature>
<organism evidence="10">
    <name type="scientific">Aphanomyces invadans</name>
    <dbReference type="NCBI Taxonomy" id="157072"/>
    <lineage>
        <taxon>Eukaryota</taxon>
        <taxon>Sar</taxon>
        <taxon>Stramenopiles</taxon>
        <taxon>Oomycota</taxon>
        <taxon>Saprolegniomycetes</taxon>
        <taxon>Saprolegniales</taxon>
        <taxon>Verrucalvaceae</taxon>
        <taxon>Aphanomyces</taxon>
    </lineage>
</organism>
<dbReference type="InterPro" id="IPR000742">
    <property type="entry name" value="EGF"/>
</dbReference>
<dbReference type="PROSITE" id="PS01186">
    <property type="entry name" value="EGF_2"/>
    <property type="match status" value="1"/>
</dbReference>
<keyword evidence="4" id="KW-0325">Glycoprotein</keyword>
<keyword evidence="6" id="KW-1133">Transmembrane helix</keyword>
<feature type="domain" description="EGF-like" evidence="8 9">
    <location>
        <begin position="635"/>
        <end position="646"/>
    </location>
</feature>
<keyword evidence="2 6" id="KW-0472">Membrane</keyword>
<dbReference type="InterPro" id="IPR013320">
    <property type="entry name" value="ConA-like_dom_sf"/>
</dbReference>
<dbReference type="GO" id="GO:0071555">
    <property type="term" value="P:cell wall organization"/>
    <property type="evidence" value="ECO:0007669"/>
    <property type="project" value="UniProtKB-KW"/>
</dbReference>
<evidence type="ECO:0000256" key="2">
    <source>
        <dbReference type="ARBA" id="ARBA00023136"/>
    </source>
</evidence>
<dbReference type="EMBL" id="KI913966">
    <property type="protein sequence ID" value="ETV99870.1"/>
    <property type="molecule type" value="Genomic_DNA"/>
</dbReference>
<dbReference type="GO" id="GO:0015926">
    <property type="term" value="F:glucosidase activity"/>
    <property type="evidence" value="ECO:0007669"/>
    <property type="project" value="TreeGrafter"/>
</dbReference>
<dbReference type="OrthoDB" id="412647at2759"/>
<reference evidence="10" key="1">
    <citation type="submission" date="2013-12" db="EMBL/GenBank/DDBJ databases">
        <title>The Genome Sequence of Aphanomyces invadans NJM9701.</title>
        <authorList>
            <consortium name="The Broad Institute Genomics Platform"/>
            <person name="Russ C."/>
            <person name="Tyler B."/>
            <person name="van West P."/>
            <person name="Dieguez-Uribeondo J."/>
            <person name="Young S.K."/>
            <person name="Zeng Q."/>
            <person name="Gargeya S."/>
            <person name="Fitzgerald M."/>
            <person name="Abouelleil A."/>
            <person name="Alvarado L."/>
            <person name="Chapman S.B."/>
            <person name="Gainer-Dewar J."/>
            <person name="Goldberg J."/>
            <person name="Griggs A."/>
            <person name="Gujja S."/>
            <person name="Hansen M."/>
            <person name="Howarth C."/>
            <person name="Imamovic A."/>
            <person name="Ireland A."/>
            <person name="Larimer J."/>
            <person name="McCowan C."/>
            <person name="Murphy C."/>
            <person name="Pearson M."/>
            <person name="Poon T.W."/>
            <person name="Priest M."/>
            <person name="Roberts A."/>
            <person name="Saif S."/>
            <person name="Shea T."/>
            <person name="Sykes S."/>
            <person name="Wortman J."/>
            <person name="Nusbaum C."/>
            <person name="Birren B."/>
        </authorList>
    </citation>
    <scope>NUCLEOTIDE SEQUENCE [LARGE SCALE GENOMIC DNA]</scope>
    <source>
        <strain evidence="10">NJM9701</strain>
    </source>
</reference>
<dbReference type="SUPFAM" id="SSF49899">
    <property type="entry name" value="Concanavalin A-like lectins/glucanases"/>
    <property type="match status" value="1"/>
</dbReference>
<evidence type="ECO:0000256" key="3">
    <source>
        <dbReference type="ARBA" id="ARBA00023157"/>
    </source>
</evidence>
<evidence type="ECO:0000256" key="7">
    <source>
        <dbReference type="SAM" id="SignalP"/>
    </source>
</evidence>
<dbReference type="InterPro" id="IPR005629">
    <property type="entry name" value="Skn1/Kre6/Sbg1"/>
</dbReference>
<dbReference type="eggNOG" id="ENOG502QR13">
    <property type="taxonomic scope" value="Eukaryota"/>
</dbReference>
<dbReference type="Pfam" id="PF03935">
    <property type="entry name" value="SKN1_KRE6_Sbg1"/>
    <property type="match status" value="2"/>
</dbReference>
<keyword evidence="5" id="KW-0961">Cell wall biogenesis/degradation</keyword>
<evidence type="ECO:0000256" key="4">
    <source>
        <dbReference type="ARBA" id="ARBA00023180"/>
    </source>
</evidence>
<dbReference type="Gene3D" id="2.60.120.200">
    <property type="match status" value="2"/>
</dbReference>
<evidence type="ECO:0000259" key="9">
    <source>
        <dbReference type="PROSITE" id="PS01186"/>
    </source>
</evidence>
<dbReference type="AlphaFoldDB" id="A0A024U0E0"/>
<evidence type="ECO:0000313" key="10">
    <source>
        <dbReference type="EMBL" id="ETV99870.1"/>
    </source>
</evidence>
<dbReference type="GO" id="GO:0005789">
    <property type="term" value="C:endoplasmic reticulum membrane"/>
    <property type="evidence" value="ECO:0007669"/>
    <property type="project" value="TreeGrafter"/>
</dbReference>
<evidence type="ECO:0000256" key="1">
    <source>
        <dbReference type="ARBA" id="ARBA00004370"/>
    </source>
</evidence>
<dbReference type="PANTHER" id="PTHR31361:SF1">
    <property type="entry name" value="BETA-GLUCAN SYNTHESIS-ASSOCIATED PROTEIN KRE6-RELATED"/>
    <property type="match status" value="1"/>
</dbReference>
<accession>A0A024U0E0</accession>
<comment type="subcellular location">
    <subcellularLocation>
        <location evidence="1">Membrane</location>
    </subcellularLocation>
</comment>
<dbReference type="GO" id="GO:0006078">
    <property type="term" value="P:(1-&gt;6)-beta-D-glucan biosynthetic process"/>
    <property type="evidence" value="ECO:0007669"/>
    <property type="project" value="TreeGrafter"/>
</dbReference>
<feature type="transmembrane region" description="Helical" evidence="6">
    <location>
        <begin position="667"/>
        <end position="687"/>
    </location>
</feature>
<sequence length="738" mass="81283">MATTRVAIAAFALLPATAVARDYDYEGYPALSGVGVWVDVDTPSDARTKVSSRGETWQLVMSDEFEIEGRTFKAGQDHLWTALDIPDGVNAALELYNSSNVYTKNGKLINKVEEGPTNVTYFNQWLEVPAMETATLHYTAGMMQSWNKFCIQGGLIEVAAKLPGAINTDGVRTKLTPQDRIKDGAYYPTWPGIWLMGNLGRALFSASTTRMWPWTYNECVADLSPHQAISACNANPGYGLNPNQGRGAPEIDILEGGGAAISSSIQIAPGMPDSFRRKPVNLTADNKYCVYGKGCTTPGANIADAPTSAFAERNHKSWYQGLRYASNKRCPPIPADIQQFDQVYMAQANPLLITNNSYVKTQMSAAKDVHADLGLIDGKGPLHWGINTDGRCFPVANGYIGAYLCDPDSKNPKCEAPRKDGVADTNQMDKFEYQMDAISANWDIGHEAYTTFYIYQVEWVMGPSGYVRWSLMDSPLFEIPAAAITDPPQDPTGKVYNPRKLMIEEPLYIIFNVALAKAWGATPPNVDVGACRGNSTHHDPLGTYQYNRTMSICDSFPMYMEIDYIRIYQDKSSMFIGCDPPTHPTKQWIDGHLKWYTDAKNPMIRVDGGATCNSHEDCLSMGSMTPTGRCSNRRCECVKGYGGPRCTKFLGAKTLNVDGDAYFGPQFVYPVVLASVVVALIALTAVIRRRRVTAAKDMVETTRHPKEQDGDIQAHAVGVTRRYYTPGNTLPKETPSQT</sequence>
<dbReference type="STRING" id="157072.A0A024U0E0"/>
<dbReference type="PROSITE" id="PS00022">
    <property type="entry name" value="EGF_1"/>
    <property type="match status" value="1"/>
</dbReference>
<evidence type="ECO:0000256" key="6">
    <source>
        <dbReference type="SAM" id="Phobius"/>
    </source>
</evidence>
<dbReference type="VEuPathDB" id="FungiDB:H310_07905"/>
<dbReference type="RefSeq" id="XP_008871646.1">
    <property type="nucleotide sequence ID" value="XM_008873424.1"/>
</dbReference>
<keyword evidence="6" id="KW-0812">Transmembrane</keyword>